<feature type="binding site" evidence="6">
    <location>
        <position position="98"/>
    </location>
    <ligand>
        <name>substrate</name>
    </ligand>
</feature>
<comment type="catalytic activity">
    <reaction evidence="1 6">
        <text>beta-D-ribopyranose = beta-D-ribofuranose</text>
        <dbReference type="Rhea" id="RHEA:25432"/>
        <dbReference type="ChEBI" id="CHEBI:27476"/>
        <dbReference type="ChEBI" id="CHEBI:47002"/>
        <dbReference type="EC" id="5.4.99.62"/>
    </reaction>
</comment>
<name>A0A8J6TRB4_9FIRM</name>
<comment type="function">
    <text evidence="6">Catalyzes the interconversion of beta-pyran and beta-furan forms of D-ribose.</text>
</comment>
<dbReference type="Pfam" id="PF05025">
    <property type="entry name" value="RbsD_FucU"/>
    <property type="match status" value="1"/>
</dbReference>
<dbReference type="EMBL" id="JACRTL010000002">
    <property type="protein sequence ID" value="MBC8610526.1"/>
    <property type="molecule type" value="Genomic_DNA"/>
</dbReference>
<comment type="subcellular location">
    <subcellularLocation>
        <location evidence="6">Cytoplasm</location>
    </subcellularLocation>
</comment>
<accession>A0A8J6TRB4</accession>
<dbReference type="NCBIfam" id="NF008761">
    <property type="entry name" value="PRK11797.1"/>
    <property type="match status" value="1"/>
</dbReference>
<dbReference type="PANTHER" id="PTHR37831:SF1">
    <property type="entry name" value="D-RIBOSE PYRANASE"/>
    <property type="match status" value="1"/>
</dbReference>
<dbReference type="RefSeq" id="WP_187536344.1">
    <property type="nucleotide sequence ID" value="NZ_JACRTL010000002.1"/>
</dbReference>
<comment type="pathway">
    <text evidence="6">Carbohydrate metabolism; D-ribose degradation; D-ribose 5-phosphate from beta-D-ribopyranose: step 1/2.</text>
</comment>
<dbReference type="InterPro" id="IPR007721">
    <property type="entry name" value="RbsD_FucU"/>
</dbReference>
<evidence type="ECO:0000256" key="4">
    <source>
        <dbReference type="ARBA" id="ARBA00023235"/>
    </source>
</evidence>
<comment type="similarity">
    <text evidence="6">Belongs to the RbsD / FucU family. RbsD subfamily.</text>
</comment>
<dbReference type="GO" id="GO:0019303">
    <property type="term" value="P:D-ribose catabolic process"/>
    <property type="evidence" value="ECO:0007669"/>
    <property type="project" value="UniProtKB-UniRule"/>
</dbReference>
<sequence length="131" mass="14347">MKKSGILNPELCAVIAGIGHTEFLVIADPGLPIPKGVPVIDLSLVRDIPKFMDVLEAVKEELVIESFFIATEIKTQSKNLYQQIRQSLPGLPESELCHEEFKRKLAQAKAVIRTGESTSYANIALVAGVNF</sequence>
<dbReference type="GO" id="GO:0005829">
    <property type="term" value="C:cytosol"/>
    <property type="evidence" value="ECO:0007669"/>
    <property type="project" value="TreeGrafter"/>
</dbReference>
<keyword evidence="3 6" id="KW-0963">Cytoplasm</keyword>
<keyword evidence="8" id="KW-1185">Reference proteome</keyword>
<dbReference type="SUPFAM" id="SSF102546">
    <property type="entry name" value="RbsD-like"/>
    <property type="match status" value="1"/>
</dbReference>
<feature type="binding site" evidence="6">
    <location>
        <begin position="120"/>
        <end position="122"/>
    </location>
    <ligand>
        <name>substrate</name>
    </ligand>
</feature>
<dbReference type="GO" id="GO:0062193">
    <property type="term" value="F:D-ribose pyranase activity"/>
    <property type="evidence" value="ECO:0007669"/>
    <property type="project" value="UniProtKB-EC"/>
</dbReference>
<dbReference type="Proteomes" id="UP000632659">
    <property type="component" value="Unassembled WGS sequence"/>
</dbReference>
<evidence type="ECO:0000313" key="7">
    <source>
        <dbReference type="EMBL" id="MBC8610526.1"/>
    </source>
</evidence>
<dbReference type="InterPro" id="IPR023750">
    <property type="entry name" value="RbsD-like_sf"/>
</dbReference>
<feature type="binding site" evidence="6">
    <location>
        <position position="28"/>
    </location>
    <ligand>
        <name>substrate</name>
    </ligand>
</feature>
<dbReference type="InterPro" id="IPR023064">
    <property type="entry name" value="D-ribose_pyranase"/>
</dbReference>
<reference evidence="7" key="1">
    <citation type="submission" date="2020-08" db="EMBL/GenBank/DDBJ databases">
        <title>Genome public.</title>
        <authorList>
            <person name="Liu C."/>
            <person name="Sun Q."/>
        </authorList>
    </citation>
    <scope>NUCLEOTIDE SEQUENCE</scope>
    <source>
        <strain evidence="7">NSJ-15</strain>
    </source>
</reference>
<protein>
    <recommendedName>
        <fullName evidence="2 6">D-ribose pyranase</fullName>
        <ecNumber evidence="2 6">5.4.99.62</ecNumber>
    </recommendedName>
</protein>
<dbReference type="Gene3D" id="3.40.1650.10">
    <property type="entry name" value="RbsD-like domain"/>
    <property type="match status" value="1"/>
</dbReference>
<dbReference type="HAMAP" id="MF_01661">
    <property type="entry name" value="D_rib_pyranase"/>
    <property type="match status" value="1"/>
</dbReference>
<evidence type="ECO:0000256" key="2">
    <source>
        <dbReference type="ARBA" id="ARBA00012862"/>
    </source>
</evidence>
<gene>
    <name evidence="6 7" type="primary">rbsD</name>
    <name evidence="7" type="ORF">H8702_05245</name>
</gene>
<dbReference type="UniPathway" id="UPA00916">
    <property type="reaction ID" value="UER00888"/>
</dbReference>
<organism evidence="7 8">
    <name type="scientific">Massiliimalia timonensis</name>
    <dbReference type="NCBI Taxonomy" id="1987501"/>
    <lineage>
        <taxon>Bacteria</taxon>
        <taxon>Bacillati</taxon>
        <taxon>Bacillota</taxon>
        <taxon>Clostridia</taxon>
        <taxon>Eubacteriales</taxon>
        <taxon>Oscillospiraceae</taxon>
        <taxon>Massiliimalia</taxon>
    </lineage>
</organism>
<dbReference type="GO" id="GO:0016872">
    <property type="term" value="F:intramolecular lyase activity"/>
    <property type="evidence" value="ECO:0007669"/>
    <property type="project" value="UniProtKB-UniRule"/>
</dbReference>
<dbReference type="PANTHER" id="PTHR37831">
    <property type="entry name" value="D-RIBOSE PYRANASE"/>
    <property type="match status" value="1"/>
</dbReference>
<dbReference type="GO" id="GO:0048029">
    <property type="term" value="F:monosaccharide binding"/>
    <property type="evidence" value="ECO:0007669"/>
    <property type="project" value="InterPro"/>
</dbReference>
<proteinExistence type="inferred from homology"/>
<comment type="subunit">
    <text evidence="6">Homodecamer.</text>
</comment>
<evidence type="ECO:0000256" key="6">
    <source>
        <dbReference type="HAMAP-Rule" id="MF_01661"/>
    </source>
</evidence>
<feature type="active site" description="Proton donor" evidence="6">
    <location>
        <position position="20"/>
    </location>
</feature>
<keyword evidence="5 6" id="KW-0119">Carbohydrate metabolism</keyword>
<evidence type="ECO:0000256" key="1">
    <source>
        <dbReference type="ARBA" id="ARBA00000223"/>
    </source>
</evidence>
<evidence type="ECO:0000256" key="3">
    <source>
        <dbReference type="ARBA" id="ARBA00022490"/>
    </source>
</evidence>
<evidence type="ECO:0000313" key="8">
    <source>
        <dbReference type="Proteomes" id="UP000632659"/>
    </source>
</evidence>
<evidence type="ECO:0000256" key="5">
    <source>
        <dbReference type="ARBA" id="ARBA00023277"/>
    </source>
</evidence>
<dbReference type="AlphaFoldDB" id="A0A8J6TRB4"/>
<keyword evidence="4 6" id="KW-0413">Isomerase</keyword>
<comment type="caution">
    <text evidence="7">The sequence shown here is derived from an EMBL/GenBank/DDBJ whole genome shotgun (WGS) entry which is preliminary data.</text>
</comment>
<dbReference type="EC" id="5.4.99.62" evidence="2 6"/>